<evidence type="ECO:0000256" key="1">
    <source>
        <dbReference type="SAM" id="MobiDB-lite"/>
    </source>
</evidence>
<organism evidence="2 3">
    <name type="scientific">Ilyodon furcidens</name>
    <name type="common">goldbreast splitfin</name>
    <dbReference type="NCBI Taxonomy" id="33524"/>
    <lineage>
        <taxon>Eukaryota</taxon>
        <taxon>Metazoa</taxon>
        <taxon>Chordata</taxon>
        <taxon>Craniata</taxon>
        <taxon>Vertebrata</taxon>
        <taxon>Euteleostomi</taxon>
        <taxon>Actinopterygii</taxon>
        <taxon>Neopterygii</taxon>
        <taxon>Teleostei</taxon>
        <taxon>Neoteleostei</taxon>
        <taxon>Acanthomorphata</taxon>
        <taxon>Ovalentaria</taxon>
        <taxon>Atherinomorphae</taxon>
        <taxon>Cyprinodontiformes</taxon>
        <taxon>Goodeidae</taxon>
        <taxon>Ilyodon</taxon>
    </lineage>
</organism>
<feature type="compositionally biased region" description="Basic and acidic residues" evidence="1">
    <location>
        <begin position="47"/>
        <end position="70"/>
    </location>
</feature>
<comment type="caution">
    <text evidence="2">The sequence shown here is derived from an EMBL/GenBank/DDBJ whole genome shotgun (WGS) entry which is preliminary data.</text>
</comment>
<gene>
    <name evidence="2" type="ORF">ILYODFUR_032441</name>
</gene>
<protein>
    <submittedName>
        <fullName evidence="2">Uncharacterized protein</fullName>
    </submittedName>
</protein>
<evidence type="ECO:0000313" key="3">
    <source>
        <dbReference type="Proteomes" id="UP001482620"/>
    </source>
</evidence>
<accession>A0ABV0TGS8</accession>
<keyword evidence="3" id="KW-1185">Reference proteome</keyword>
<name>A0ABV0TGS8_9TELE</name>
<dbReference type="EMBL" id="JAHRIQ010028443">
    <property type="protein sequence ID" value="MEQ2230737.1"/>
    <property type="molecule type" value="Genomic_DNA"/>
</dbReference>
<proteinExistence type="predicted"/>
<feature type="region of interest" description="Disordered" evidence="1">
    <location>
        <begin position="19"/>
        <end position="86"/>
    </location>
</feature>
<feature type="compositionally biased region" description="Polar residues" evidence="1">
    <location>
        <begin position="19"/>
        <end position="29"/>
    </location>
</feature>
<feature type="compositionally biased region" description="Basic residues" evidence="1">
    <location>
        <begin position="71"/>
        <end position="84"/>
    </location>
</feature>
<feature type="compositionally biased region" description="Basic and acidic residues" evidence="1">
    <location>
        <begin position="30"/>
        <end position="40"/>
    </location>
</feature>
<reference evidence="2 3" key="1">
    <citation type="submission" date="2021-06" db="EMBL/GenBank/DDBJ databases">
        <authorList>
            <person name="Palmer J.M."/>
        </authorList>
    </citation>
    <scope>NUCLEOTIDE SEQUENCE [LARGE SCALE GENOMIC DNA]</scope>
    <source>
        <strain evidence="3">if_2019</strain>
        <tissue evidence="2">Muscle</tissue>
    </source>
</reference>
<sequence>MRWRQAHLDPSLEYFESGSRSKNIWTSRQRTQDQETEKSLLRPPHRRTLEQEHEGDPPGHPRQKTWEQKHKAGRPRKMKTGHAKHWLDHHRQDWRQLFDSAICSVQRSMTEI</sequence>
<dbReference type="Proteomes" id="UP001482620">
    <property type="component" value="Unassembled WGS sequence"/>
</dbReference>
<evidence type="ECO:0000313" key="2">
    <source>
        <dbReference type="EMBL" id="MEQ2230737.1"/>
    </source>
</evidence>